<protein>
    <submittedName>
        <fullName evidence="3">Putative isac anti-complement</fullName>
    </submittedName>
</protein>
<accession>A0A0K8R8X0</accession>
<feature type="region of interest" description="Disordered" evidence="1">
    <location>
        <begin position="157"/>
        <end position="177"/>
    </location>
</feature>
<feature type="region of interest" description="Disordered" evidence="1">
    <location>
        <begin position="128"/>
        <end position="147"/>
    </location>
</feature>
<name>A0A0K8R8X0_IXORI</name>
<feature type="compositionally biased region" description="Low complexity" evidence="1">
    <location>
        <begin position="159"/>
        <end position="177"/>
    </location>
</feature>
<evidence type="ECO:0000313" key="3">
    <source>
        <dbReference type="EMBL" id="JAA67580.1"/>
    </source>
</evidence>
<proteinExistence type="evidence at transcript level"/>
<dbReference type="AlphaFoldDB" id="A0A0K8R8X0"/>
<feature type="signal peptide" evidence="2">
    <location>
        <begin position="1"/>
        <end position="21"/>
    </location>
</feature>
<keyword evidence="2" id="KW-0732">Signal</keyword>
<feature type="chain" id="PRO_5005516614" evidence="2">
    <location>
        <begin position="22"/>
        <end position="177"/>
    </location>
</feature>
<evidence type="ECO:0000256" key="1">
    <source>
        <dbReference type="SAM" id="MobiDB-lite"/>
    </source>
</evidence>
<organism evidence="3">
    <name type="scientific">Ixodes ricinus</name>
    <name type="common">Common tick</name>
    <name type="synonym">Acarus ricinus</name>
    <dbReference type="NCBI Taxonomy" id="34613"/>
    <lineage>
        <taxon>Eukaryota</taxon>
        <taxon>Metazoa</taxon>
        <taxon>Ecdysozoa</taxon>
        <taxon>Arthropoda</taxon>
        <taxon>Chelicerata</taxon>
        <taxon>Arachnida</taxon>
        <taxon>Acari</taxon>
        <taxon>Parasitiformes</taxon>
        <taxon>Ixodida</taxon>
        <taxon>Ixodoidea</taxon>
        <taxon>Ixodidae</taxon>
        <taxon>Ixodinae</taxon>
        <taxon>Ixodes</taxon>
    </lineage>
</organism>
<evidence type="ECO:0000256" key="2">
    <source>
        <dbReference type="SAM" id="SignalP"/>
    </source>
</evidence>
<sequence>MKAALTCALFGILFFGSQCSADEEISGENPPPKEDLYKHHYQNDTGLCGSWYRNETALESIYNCTLDALNKKGYKIVNGDNREGFRLTHNMTTRKLVGLMCNFSVAMPDNFTLMFQLEEVHEQDLLKHSDHDSGLTEAPQVPPSELTYAEGNCSEKIYAKTTPAPTTPSKPAVEGTE</sequence>
<reference evidence="3" key="1">
    <citation type="submission" date="2012-12" db="EMBL/GenBank/DDBJ databases">
        <title>Identification and characterization of a phenylalanine ammonia-lyase gene family in Isatis indigotica Fort.</title>
        <authorList>
            <person name="Liu Q."/>
            <person name="Chen J."/>
            <person name="Zhou X."/>
            <person name="Di P."/>
            <person name="Xiao Y."/>
            <person name="Xuan H."/>
            <person name="Zhang L."/>
            <person name="Chen W."/>
        </authorList>
    </citation>
    <scope>NUCLEOTIDE SEQUENCE</scope>
    <source>
        <tissue evidence="3">Salivary gland</tissue>
    </source>
</reference>
<dbReference type="EMBL" id="GADI01006228">
    <property type="protein sequence ID" value="JAA67580.1"/>
    <property type="molecule type" value="mRNA"/>
</dbReference>